<sequence>MKDVIAIVVTYNRLKYLRECIKSLKKQTVKLKKILVIDNKSTDGTEKYMMDEFYSDKQVVYKRLSENFGGAGGFSEGVKFAMNLGGEFFWIMDDDTIPEDNALEQLLISDQKLNSNWGFLSSNVRWKDGAPAKMNQLMTGENWSDRVDDGLIEVMSGTFVSVLIKRTDVISVGLPIAEFFIWGDDTEYTSRLARIAPGYFVASSHVLHKTLQNLNVDIINESVKSKVGRYFFSYRNSFYNARKDNRLTKYIIKSIITSFKLLFGNSKFKWSKFRVLYKGILAGFFFNPQIKYYNQ</sequence>
<keyword evidence="7" id="KW-1185">Reference proteome</keyword>
<accession>A0ABV5WVP4</accession>
<dbReference type="PANTHER" id="PTHR43179">
    <property type="entry name" value="RHAMNOSYLTRANSFERASE WBBL"/>
    <property type="match status" value="1"/>
</dbReference>
<evidence type="ECO:0000256" key="2">
    <source>
        <dbReference type="ARBA" id="ARBA00006739"/>
    </source>
</evidence>
<feature type="domain" description="Glycosyltransferase 2-like" evidence="5">
    <location>
        <begin position="7"/>
        <end position="107"/>
    </location>
</feature>
<dbReference type="PANTHER" id="PTHR43179:SF12">
    <property type="entry name" value="GALACTOFURANOSYLTRANSFERASE GLFT2"/>
    <property type="match status" value="1"/>
</dbReference>
<dbReference type="CDD" id="cd04185">
    <property type="entry name" value="GT_2_like_b"/>
    <property type="match status" value="1"/>
</dbReference>
<keyword evidence="3" id="KW-0328">Glycosyltransferase</keyword>
<dbReference type="InterPro" id="IPR001173">
    <property type="entry name" value="Glyco_trans_2-like"/>
</dbReference>
<dbReference type="Proteomes" id="UP001589691">
    <property type="component" value="Unassembled WGS sequence"/>
</dbReference>
<evidence type="ECO:0000259" key="5">
    <source>
        <dbReference type="Pfam" id="PF00535"/>
    </source>
</evidence>
<evidence type="ECO:0000313" key="7">
    <source>
        <dbReference type="Proteomes" id="UP001589691"/>
    </source>
</evidence>
<organism evidence="6 7">
    <name type="scientific">Lactiplantibacillus modestisalitolerans</name>
    <dbReference type="NCBI Taxonomy" id="1457219"/>
    <lineage>
        <taxon>Bacteria</taxon>
        <taxon>Bacillati</taxon>
        <taxon>Bacillota</taxon>
        <taxon>Bacilli</taxon>
        <taxon>Lactobacillales</taxon>
        <taxon>Lactobacillaceae</taxon>
        <taxon>Lactiplantibacillus</taxon>
    </lineage>
</organism>
<comment type="similarity">
    <text evidence="2">Belongs to the glycosyltransferase 2 family.</text>
</comment>
<dbReference type="SUPFAM" id="SSF53448">
    <property type="entry name" value="Nucleotide-diphospho-sugar transferases"/>
    <property type="match status" value="1"/>
</dbReference>
<evidence type="ECO:0000256" key="3">
    <source>
        <dbReference type="ARBA" id="ARBA00022676"/>
    </source>
</evidence>
<name>A0ABV5WVP4_9LACO</name>
<comment type="caution">
    <text evidence="6">The sequence shown here is derived from an EMBL/GenBank/DDBJ whole genome shotgun (WGS) entry which is preliminary data.</text>
</comment>
<keyword evidence="4" id="KW-0808">Transferase</keyword>
<comment type="pathway">
    <text evidence="1">Cell wall biogenesis; cell wall polysaccharide biosynthesis.</text>
</comment>
<gene>
    <name evidence="6" type="ORF">ACFFLI_07820</name>
</gene>
<protein>
    <submittedName>
        <fullName evidence="6">Glycosyltransferase family 2 protein</fullName>
    </submittedName>
</protein>
<reference evidence="6 7" key="1">
    <citation type="submission" date="2024-09" db="EMBL/GenBank/DDBJ databases">
        <authorList>
            <person name="Sun Q."/>
            <person name="Mori K."/>
        </authorList>
    </citation>
    <scope>NUCLEOTIDE SEQUENCE [LARGE SCALE GENOMIC DNA]</scope>
    <source>
        <strain evidence="6 7">TBRC 4576</strain>
    </source>
</reference>
<evidence type="ECO:0000313" key="6">
    <source>
        <dbReference type="EMBL" id="MFB9769768.1"/>
    </source>
</evidence>
<dbReference type="RefSeq" id="WP_137641491.1">
    <property type="nucleotide sequence ID" value="NZ_BJEA01000001.1"/>
</dbReference>
<dbReference type="InterPro" id="IPR029044">
    <property type="entry name" value="Nucleotide-diphossugar_trans"/>
</dbReference>
<dbReference type="EMBL" id="JBHLZY010000020">
    <property type="protein sequence ID" value="MFB9769768.1"/>
    <property type="molecule type" value="Genomic_DNA"/>
</dbReference>
<evidence type="ECO:0000256" key="4">
    <source>
        <dbReference type="ARBA" id="ARBA00022679"/>
    </source>
</evidence>
<proteinExistence type="inferred from homology"/>
<dbReference type="Pfam" id="PF00535">
    <property type="entry name" value="Glycos_transf_2"/>
    <property type="match status" value="1"/>
</dbReference>
<dbReference type="Gene3D" id="3.90.550.10">
    <property type="entry name" value="Spore Coat Polysaccharide Biosynthesis Protein SpsA, Chain A"/>
    <property type="match status" value="1"/>
</dbReference>
<evidence type="ECO:0000256" key="1">
    <source>
        <dbReference type="ARBA" id="ARBA00004776"/>
    </source>
</evidence>